<comment type="caution">
    <text evidence="12">The sequence shown here is derived from an EMBL/GenBank/DDBJ whole genome shotgun (WGS) entry which is preliminary data.</text>
</comment>
<feature type="transmembrane region" description="Helical" evidence="9">
    <location>
        <begin position="29"/>
        <end position="49"/>
    </location>
</feature>
<proteinExistence type="inferred from homology"/>
<evidence type="ECO:0000256" key="8">
    <source>
        <dbReference type="ARBA" id="ARBA00023136"/>
    </source>
</evidence>
<evidence type="ECO:0000256" key="4">
    <source>
        <dbReference type="ARBA" id="ARBA00022475"/>
    </source>
</evidence>
<feature type="transmembrane region" description="Helical" evidence="9">
    <location>
        <begin position="94"/>
        <end position="120"/>
    </location>
</feature>
<evidence type="ECO:0000256" key="9">
    <source>
        <dbReference type="RuleBase" id="RU363032"/>
    </source>
</evidence>
<evidence type="ECO:0000313" key="13">
    <source>
        <dbReference type="EMBL" id="NWC35527.1"/>
    </source>
</evidence>
<feature type="transmembrane region" description="Helical" evidence="9">
    <location>
        <begin position="195"/>
        <end position="213"/>
    </location>
</feature>
<dbReference type="GO" id="GO:0022857">
    <property type="term" value="F:transmembrane transporter activity"/>
    <property type="evidence" value="ECO:0007669"/>
    <property type="project" value="InterPro"/>
</dbReference>
<dbReference type="GeneID" id="57662264"/>
<protein>
    <submittedName>
        <fullName evidence="12">Amino acid ABC transporter permease</fullName>
    </submittedName>
</protein>
<keyword evidence="5 9" id="KW-0812">Transmembrane</keyword>
<reference evidence="14 15" key="1">
    <citation type="submission" date="2020-04" db="EMBL/GenBank/DDBJ databases">
        <title>Molecular characterization of pseudomonads from Agaricus bisporus reveal novel blotch 2 pathogens in Western Europe.</title>
        <authorList>
            <person name="Taparia T."/>
            <person name="Krijger M."/>
            <person name="Haynes E."/>
            <person name="Elpinstone J.G."/>
            <person name="Noble R."/>
            <person name="Van Der Wolf J."/>
        </authorList>
    </citation>
    <scope>NUCLEOTIDE SEQUENCE [LARGE SCALE GENOMIC DNA]</scope>
    <source>
        <strain evidence="13 15">IPO3737</strain>
        <strain evidence="12 14">IPO3738</strain>
    </source>
</reference>
<gene>
    <name evidence="12" type="ORF">HX845_28590</name>
    <name evidence="13" type="ORF">HX876_24435</name>
</gene>
<dbReference type="PANTHER" id="PTHR30614:SF34">
    <property type="entry name" value="BLR6398 PROTEIN"/>
    <property type="match status" value="1"/>
</dbReference>
<feature type="compositionally biased region" description="Basic and acidic residues" evidence="10">
    <location>
        <begin position="242"/>
        <end position="251"/>
    </location>
</feature>
<sequence length="251" mass="27980">MFDLIISQAPRFFTWYTLVFVLEAMGRTLMMTVIGCSVGAVAGFAITVIRSTTSNWMMLFRLAVTVYVEVFRRIPFLVILFIVMYASQGLGSNISLSAIATVSICLVATAFLSEIIRAGLESVPRQQLEAAQVMNFGFSRTLFMVLLPQSWKVILPPAFAFMVMFIKDTSLASQMGVVELTFTGKVLMNRGYSPFLVYGVVLAAYFVLSYPLSRLGAYLENRLASPQRRKSVQRVRANSGPAKREFVGRSR</sequence>
<dbReference type="GO" id="GO:0006865">
    <property type="term" value="P:amino acid transport"/>
    <property type="evidence" value="ECO:0007669"/>
    <property type="project" value="UniProtKB-KW"/>
</dbReference>
<evidence type="ECO:0000256" key="2">
    <source>
        <dbReference type="ARBA" id="ARBA00010072"/>
    </source>
</evidence>
<dbReference type="PROSITE" id="PS50928">
    <property type="entry name" value="ABC_TM1"/>
    <property type="match status" value="1"/>
</dbReference>
<dbReference type="Proteomes" id="UP000520592">
    <property type="component" value="Unassembled WGS sequence"/>
</dbReference>
<organism evidence="12 14">
    <name type="scientific">Pseudomonas gingeri</name>
    <dbReference type="NCBI Taxonomy" id="117681"/>
    <lineage>
        <taxon>Bacteria</taxon>
        <taxon>Pseudomonadati</taxon>
        <taxon>Pseudomonadota</taxon>
        <taxon>Gammaproteobacteria</taxon>
        <taxon>Pseudomonadales</taxon>
        <taxon>Pseudomonadaceae</taxon>
        <taxon>Pseudomonas</taxon>
    </lineage>
</organism>
<comment type="similarity">
    <text evidence="2">Belongs to the binding-protein-dependent transport system permease family. HisMQ subfamily.</text>
</comment>
<evidence type="ECO:0000313" key="14">
    <source>
        <dbReference type="Proteomes" id="UP000517547"/>
    </source>
</evidence>
<dbReference type="NCBIfam" id="TIGR01726">
    <property type="entry name" value="HEQRo_perm_3TM"/>
    <property type="match status" value="1"/>
</dbReference>
<dbReference type="SUPFAM" id="SSF161098">
    <property type="entry name" value="MetI-like"/>
    <property type="match status" value="1"/>
</dbReference>
<evidence type="ECO:0000256" key="7">
    <source>
        <dbReference type="ARBA" id="ARBA00022989"/>
    </source>
</evidence>
<dbReference type="Pfam" id="PF00528">
    <property type="entry name" value="BPD_transp_1"/>
    <property type="match status" value="1"/>
</dbReference>
<evidence type="ECO:0000313" key="12">
    <source>
        <dbReference type="EMBL" id="NWC17644.1"/>
    </source>
</evidence>
<dbReference type="Proteomes" id="UP000517547">
    <property type="component" value="Unassembled WGS sequence"/>
</dbReference>
<keyword evidence="3 9" id="KW-0813">Transport</keyword>
<comment type="subcellular location">
    <subcellularLocation>
        <location evidence="1">Cell inner membrane</location>
        <topology evidence="1">Multi-pass membrane protein</topology>
    </subcellularLocation>
    <subcellularLocation>
        <location evidence="9">Cell membrane</location>
        <topology evidence="9">Multi-pass membrane protein</topology>
    </subcellularLocation>
</comment>
<evidence type="ECO:0000313" key="15">
    <source>
        <dbReference type="Proteomes" id="UP000520592"/>
    </source>
</evidence>
<evidence type="ECO:0000256" key="10">
    <source>
        <dbReference type="SAM" id="MobiDB-lite"/>
    </source>
</evidence>
<feature type="region of interest" description="Disordered" evidence="10">
    <location>
        <begin position="230"/>
        <end position="251"/>
    </location>
</feature>
<evidence type="ECO:0000256" key="6">
    <source>
        <dbReference type="ARBA" id="ARBA00022970"/>
    </source>
</evidence>
<dbReference type="AlphaFoldDB" id="A0A7Y7Y4N6"/>
<dbReference type="InterPro" id="IPR010065">
    <property type="entry name" value="AA_ABC_transptr_permease_3TM"/>
</dbReference>
<dbReference type="EMBL" id="JACAQD010000032">
    <property type="protein sequence ID" value="NWC35527.1"/>
    <property type="molecule type" value="Genomic_DNA"/>
</dbReference>
<dbReference type="InterPro" id="IPR043429">
    <property type="entry name" value="ArtM/GltK/GlnP/TcyL/YhdX-like"/>
</dbReference>
<dbReference type="InterPro" id="IPR000515">
    <property type="entry name" value="MetI-like"/>
</dbReference>
<dbReference type="InterPro" id="IPR035906">
    <property type="entry name" value="MetI-like_sf"/>
</dbReference>
<dbReference type="PANTHER" id="PTHR30614">
    <property type="entry name" value="MEMBRANE COMPONENT OF AMINO ACID ABC TRANSPORTER"/>
    <property type="match status" value="1"/>
</dbReference>
<name>A0A7Y7Y4N6_9PSED</name>
<dbReference type="Gene3D" id="1.10.3720.10">
    <property type="entry name" value="MetI-like"/>
    <property type="match status" value="1"/>
</dbReference>
<evidence type="ECO:0000259" key="11">
    <source>
        <dbReference type="PROSITE" id="PS50928"/>
    </source>
</evidence>
<dbReference type="GO" id="GO:0043190">
    <property type="term" value="C:ATP-binding cassette (ABC) transporter complex"/>
    <property type="evidence" value="ECO:0007669"/>
    <property type="project" value="InterPro"/>
</dbReference>
<feature type="domain" description="ABC transmembrane type-1" evidence="11">
    <location>
        <begin position="25"/>
        <end position="213"/>
    </location>
</feature>
<evidence type="ECO:0000256" key="5">
    <source>
        <dbReference type="ARBA" id="ARBA00022692"/>
    </source>
</evidence>
<dbReference type="EMBL" id="JACAQE010000010">
    <property type="protein sequence ID" value="NWC17644.1"/>
    <property type="molecule type" value="Genomic_DNA"/>
</dbReference>
<keyword evidence="8 9" id="KW-0472">Membrane</keyword>
<feature type="transmembrane region" description="Helical" evidence="9">
    <location>
        <begin position="70"/>
        <end position="88"/>
    </location>
</feature>
<evidence type="ECO:0000256" key="3">
    <source>
        <dbReference type="ARBA" id="ARBA00022448"/>
    </source>
</evidence>
<evidence type="ECO:0000256" key="1">
    <source>
        <dbReference type="ARBA" id="ARBA00004429"/>
    </source>
</evidence>
<keyword evidence="6" id="KW-0029">Amino-acid transport</keyword>
<dbReference type="CDD" id="cd06261">
    <property type="entry name" value="TM_PBP2"/>
    <property type="match status" value="1"/>
</dbReference>
<keyword evidence="7 9" id="KW-1133">Transmembrane helix</keyword>
<feature type="transmembrane region" description="Helical" evidence="9">
    <location>
        <begin position="141"/>
        <end position="166"/>
    </location>
</feature>
<accession>A0A7Y7Y4N6</accession>
<dbReference type="RefSeq" id="WP_017129041.1">
    <property type="nucleotide sequence ID" value="NZ_JACAOK010000027.1"/>
</dbReference>
<keyword evidence="4" id="KW-1003">Cell membrane</keyword>